<evidence type="ECO:0000313" key="2">
    <source>
        <dbReference type="Proteomes" id="UP000006729"/>
    </source>
</evidence>
<dbReference type="AlphaFoldDB" id="A0A3N7G3Z5"/>
<evidence type="ECO:0000313" key="1">
    <source>
        <dbReference type="EMBL" id="RQP00731.1"/>
    </source>
</evidence>
<dbReference type="EMBL" id="CM009304">
    <property type="protein sequence ID" value="RQP00731.1"/>
    <property type="molecule type" value="Genomic_DNA"/>
</dbReference>
<protein>
    <submittedName>
        <fullName evidence="1">Uncharacterized protein</fullName>
    </submittedName>
</protein>
<sequence length="69" mass="8142">MPNEMPVMKIWTSNYLGDSRIVASNKLQMKGFVVRLMKMCEESDILVRLVEDEALKTWEFWCGGRRFLL</sequence>
<reference evidence="1 2" key="1">
    <citation type="journal article" date="2006" name="Science">
        <title>The genome of black cottonwood, Populus trichocarpa (Torr. &amp; Gray).</title>
        <authorList>
            <person name="Tuskan G.A."/>
            <person name="Difazio S."/>
            <person name="Jansson S."/>
            <person name="Bohlmann J."/>
            <person name="Grigoriev I."/>
            <person name="Hellsten U."/>
            <person name="Putnam N."/>
            <person name="Ralph S."/>
            <person name="Rombauts S."/>
            <person name="Salamov A."/>
            <person name="Schein J."/>
            <person name="Sterck L."/>
            <person name="Aerts A."/>
            <person name="Bhalerao R.R."/>
            <person name="Bhalerao R.P."/>
            <person name="Blaudez D."/>
            <person name="Boerjan W."/>
            <person name="Brun A."/>
            <person name="Brunner A."/>
            <person name="Busov V."/>
            <person name="Campbell M."/>
            <person name="Carlson J."/>
            <person name="Chalot M."/>
            <person name="Chapman J."/>
            <person name="Chen G.L."/>
            <person name="Cooper D."/>
            <person name="Coutinho P.M."/>
            <person name="Couturier J."/>
            <person name="Covert S."/>
            <person name="Cronk Q."/>
            <person name="Cunningham R."/>
            <person name="Davis J."/>
            <person name="Degroeve S."/>
            <person name="Dejardin A."/>
            <person name="Depamphilis C."/>
            <person name="Detter J."/>
            <person name="Dirks B."/>
            <person name="Dubchak I."/>
            <person name="Duplessis S."/>
            <person name="Ehlting J."/>
            <person name="Ellis B."/>
            <person name="Gendler K."/>
            <person name="Goodstein D."/>
            <person name="Gribskov M."/>
            <person name="Grimwood J."/>
            <person name="Groover A."/>
            <person name="Gunter L."/>
            <person name="Hamberger B."/>
            <person name="Heinze B."/>
            <person name="Helariutta Y."/>
            <person name="Henrissat B."/>
            <person name="Holligan D."/>
            <person name="Holt R."/>
            <person name="Huang W."/>
            <person name="Islam-Faridi N."/>
            <person name="Jones S."/>
            <person name="Jones-Rhoades M."/>
            <person name="Jorgensen R."/>
            <person name="Joshi C."/>
            <person name="Kangasjarvi J."/>
            <person name="Karlsson J."/>
            <person name="Kelleher C."/>
            <person name="Kirkpatrick R."/>
            <person name="Kirst M."/>
            <person name="Kohler A."/>
            <person name="Kalluri U."/>
            <person name="Larimer F."/>
            <person name="Leebens-Mack J."/>
            <person name="Leple J.C."/>
            <person name="Locascio P."/>
            <person name="Lou Y."/>
            <person name="Lucas S."/>
            <person name="Martin F."/>
            <person name="Montanini B."/>
            <person name="Napoli C."/>
            <person name="Nelson D.R."/>
            <person name="Nelson C."/>
            <person name="Nieminen K."/>
            <person name="Nilsson O."/>
            <person name="Pereda V."/>
            <person name="Peter G."/>
            <person name="Philippe R."/>
            <person name="Pilate G."/>
            <person name="Poliakov A."/>
            <person name="Razumovskaya J."/>
            <person name="Richardson P."/>
            <person name="Rinaldi C."/>
            <person name="Ritland K."/>
            <person name="Rouze P."/>
            <person name="Ryaboy D."/>
            <person name="Schmutz J."/>
            <person name="Schrader J."/>
            <person name="Segerman B."/>
            <person name="Shin H."/>
            <person name="Siddiqui A."/>
            <person name="Sterky F."/>
            <person name="Terry A."/>
            <person name="Tsai C.J."/>
            <person name="Uberbacher E."/>
            <person name="Unneberg P."/>
            <person name="Vahala J."/>
            <person name="Wall K."/>
            <person name="Wessler S."/>
            <person name="Yang G."/>
            <person name="Yin T."/>
            <person name="Douglas C."/>
            <person name="Marra M."/>
            <person name="Sandberg G."/>
            <person name="Van de Peer Y."/>
            <person name="Rokhsar D."/>
        </authorList>
    </citation>
    <scope>NUCLEOTIDE SEQUENCE [LARGE SCALE GENOMIC DNA]</scope>
    <source>
        <strain evidence="2">cv. Nisqually</strain>
    </source>
</reference>
<organism evidence="1 2">
    <name type="scientific">Populus trichocarpa</name>
    <name type="common">Western balsam poplar</name>
    <name type="synonym">Populus balsamifera subsp. trichocarpa</name>
    <dbReference type="NCBI Taxonomy" id="3694"/>
    <lineage>
        <taxon>Eukaryota</taxon>
        <taxon>Viridiplantae</taxon>
        <taxon>Streptophyta</taxon>
        <taxon>Embryophyta</taxon>
        <taxon>Tracheophyta</taxon>
        <taxon>Spermatophyta</taxon>
        <taxon>Magnoliopsida</taxon>
        <taxon>eudicotyledons</taxon>
        <taxon>Gunneridae</taxon>
        <taxon>Pentapetalae</taxon>
        <taxon>rosids</taxon>
        <taxon>fabids</taxon>
        <taxon>Malpighiales</taxon>
        <taxon>Salicaceae</taxon>
        <taxon>Saliceae</taxon>
        <taxon>Populus</taxon>
    </lineage>
</organism>
<dbReference type="Proteomes" id="UP000006729">
    <property type="component" value="Chromosome 15"/>
</dbReference>
<dbReference type="InParanoid" id="A0A3N7G3Z5"/>
<proteinExistence type="predicted"/>
<accession>A0A3N7G3Z5</accession>
<keyword evidence="2" id="KW-1185">Reference proteome</keyword>
<name>A0A3N7G3Z5_POPTR</name>
<gene>
    <name evidence="1" type="ORF">POPTR_015G077233</name>
</gene>